<keyword evidence="6" id="KW-0032">Aminotransferase</keyword>
<dbReference type="InterPro" id="IPR015421">
    <property type="entry name" value="PyrdxlP-dep_Trfase_major"/>
</dbReference>
<organism evidence="6 7">
    <name type="scientific">Conexibacter woesei (strain DSM 14684 / CCUG 47730 / CIP 108061 / JCM 11494 / NBRC 100937 / ID131577)</name>
    <dbReference type="NCBI Taxonomy" id="469383"/>
    <lineage>
        <taxon>Bacteria</taxon>
        <taxon>Bacillati</taxon>
        <taxon>Actinomycetota</taxon>
        <taxon>Thermoleophilia</taxon>
        <taxon>Solirubrobacterales</taxon>
        <taxon>Conexibacteraceae</taxon>
        <taxon>Conexibacter</taxon>
    </lineage>
</organism>
<evidence type="ECO:0000256" key="2">
    <source>
        <dbReference type="ARBA" id="ARBA00022898"/>
    </source>
</evidence>
<dbReference type="InterPro" id="IPR000192">
    <property type="entry name" value="Aminotrans_V_dom"/>
</dbReference>
<evidence type="ECO:0000256" key="4">
    <source>
        <dbReference type="RuleBase" id="RU004504"/>
    </source>
</evidence>
<proteinExistence type="inferred from homology"/>
<keyword evidence="7" id="KW-1185">Reference proteome</keyword>
<dbReference type="InterPro" id="IPR020578">
    <property type="entry name" value="Aminotrans_V_PyrdxlP_BS"/>
</dbReference>
<dbReference type="InterPro" id="IPR015424">
    <property type="entry name" value="PyrdxlP-dep_Trfase"/>
</dbReference>
<dbReference type="PROSITE" id="PS00595">
    <property type="entry name" value="AA_TRANSFER_CLASS_5"/>
    <property type="match status" value="1"/>
</dbReference>
<dbReference type="EMBL" id="CP001854">
    <property type="protein sequence ID" value="ADB49100.1"/>
    <property type="molecule type" value="Genomic_DNA"/>
</dbReference>
<dbReference type="AlphaFoldDB" id="D3F9D3"/>
<dbReference type="OrthoDB" id="9808002at2"/>
<gene>
    <name evidence="6" type="ordered locus">Cwoe_0665</name>
</gene>
<evidence type="ECO:0000313" key="6">
    <source>
        <dbReference type="EMBL" id="ADB49100.1"/>
    </source>
</evidence>
<dbReference type="PANTHER" id="PTHR43586:SF24">
    <property type="entry name" value="BLR4730 PROTEIN"/>
    <property type="match status" value="1"/>
</dbReference>
<dbReference type="STRING" id="469383.Cwoe_0665"/>
<dbReference type="RefSeq" id="WP_012932153.1">
    <property type="nucleotide sequence ID" value="NC_013739.1"/>
</dbReference>
<dbReference type="InterPro" id="IPR015422">
    <property type="entry name" value="PyrdxlP-dep_Trfase_small"/>
</dbReference>
<dbReference type="Gene3D" id="3.90.1150.10">
    <property type="entry name" value="Aspartate Aminotransferase, domain 1"/>
    <property type="match status" value="1"/>
</dbReference>
<dbReference type="Pfam" id="PF00266">
    <property type="entry name" value="Aminotran_5"/>
    <property type="match status" value="1"/>
</dbReference>
<dbReference type="SUPFAM" id="SSF53383">
    <property type="entry name" value="PLP-dependent transferases"/>
    <property type="match status" value="1"/>
</dbReference>
<comment type="similarity">
    <text evidence="3">Belongs to the class-V pyridoxal-phosphate-dependent aminotransferase family.</text>
</comment>
<evidence type="ECO:0000256" key="3">
    <source>
        <dbReference type="RuleBase" id="RU004075"/>
    </source>
</evidence>
<dbReference type="HOGENOM" id="CLU_003433_2_1_11"/>
<comment type="cofactor">
    <cofactor evidence="1 4">
        <name>pyridoxal 5'-phosphate</name>
        <dbReference type="ChEBI" id="CHEBI:597326"/>
    </cofactor>
</comment>
<evidence type="ECO:0000259" key="5">
    <source>
        <dbReference type="Pfam" id="PF00266"/>
    </source>
</evidence>
<keyword evidence="2" id="KW-0663">Pyridoxal phosphate</keyword>
<protein>
    <submittedName>
        <fullName evidence="6">Aminotransferase class V</fullName>
    </submittedName>
</protein>
<dbReference type="Proteomes" id="UP000008229">
    <property type="component" value="Chromosome"/>
</dbReference>
<dbReference type="Gene3D" id="3.40.640.10">
    <property type="entry name" value="Type I PLP-dependent aspartate aminotransferase-like (Major domain)"/>
    <property type="match status" value="1"/>
</dbReference>
<reference evidence="7" key="2">
    <citation type="submission" date="2010-01" db="EMBL/GenBank/DDBJ databases">
        <title>The complete genome of Conexibacter woesei DSM 14684.</title>
        <authorList>
            <consortium name="US DOE Joint Genome Institute (JGI-PGF)"/>
            <person name="Lucas S."/>
            <person name="Copeland A."/>
            <person name="Lapidus A."/>
            <person name="Glavina del Rio T."/>
            <person name="Dalin E."/>
            <person name="Tice H."/>
            <person name="Bruce D."/>
            <person name="Goodwin L."/>
            <person name="Pitluck S."/>
            <person name="Kyrpides N."/>
            <person name="Mavromatis K."/>
            <person name="Ivanova N."/>
            <person name="Mikhailova N."/>
            <person name="Chertkov O."/>
            <person name="Brettin T."/>
            <person name="Detter J.C."/>
            <person name="Han C."/>
            <person name="Larimer F."/>
            <person name="Land M."/>
            <person name="Hauser L."/>
            <person name="Markowitz V."/>
            <person name="Cheng J.-F."/>
            <person name="Hugenholtz P."/>
            <person name="Woyke T."/>
            <person name="Wu D."/>
            <person name="Pukall R."/>
            <person name="Steenblock K."/>
            <person name="Schneider S."/>
            <person name="Klenk H.-P."/>
            <person name="Eisen J.A."/>
        </authorList>
    </citation>
    <scope>NUCLEOTIDE SEQUENCE [LARGE SCALE GENOMIC DNA]</scope>
    <source>
        <strain evidence="7">DSM 14684 / CIP 108061 / JCM 11494 / NBRC 100937 / ID131577</strain>
    </source>
</reference>
<dbReference type="PANTHER" id="PTHR43586">
    <property type="entry name" value="CYSTEINE DESULFURASE"/>
    <property type="match status" value="1"/>
</dbReference>
<sequence>MLDVTRARAETPGCAHVTHLNAAGAALLPAPVVEATIGHLRLEAERGGYEAAAANADAVERPYAAIAELIGCRPTEVAIVENATRAWDMAFYGIPFRPGDRVLTTVAEYASNYVAYLQLTRTRGIQVDVVPNDASGQLDVTALAAMIDDRVRLISVTHVPTNSGLVNPAAEIGRIARAAGILYLVDACQSVGQLPVDVEQIGCDFLSATGRKYLRAPRGTGFLYVRESALDRVEPPFVDLHAARWVRRDAYELRPDARRFENWETNYAGKVGLGVAADYLLGWGIESVWETVRELAATLRTRLEQTPGVHVQDEGATRCGIVTFTKDGLDPRLLREELRAEGINVWWADVSSTRLDMEQRGLDVVVRASVHYYNTHEEIEAFGRRLERHPGHV</sequence>
<keyword evidence="6" id="KW-0808">Transferase</keyword>
<dbReference type="KEGG" id="cwo:Cwoe_0665"/>
<dbReference type="GO" id="GO:0008483">
    <property type="term" value="F:transaminase activity"/>
    <property type="evidence" value="ECO:0007669"/>
    <property type="project" value="UniProtKB-KW"/>
</dbReference>
<accession>D3F9D3</accession>
<dbReference type="eggNOG" id="COG0520">
    <property type="taxonomic scope" value="Bacteria"/>
</dbReference>
<evidence type="ECO:0000313" key="7">
    <source>
        <dbReference type="Proteomes" id="UP000008229"/>
    </source>
</evidence>
<evidence type="ECO:0000256" key="1">
    <source>
        <dbReference type="ARBA" id="ARBA00001933"/>
    </source>
</evidence>
<reference evidence="6 7" key="1">
    <citation type="journal article" date="2010" name="Stand. Genomic Sci.">
        <title>Complete genome sequence of Conexibacter woesei type strain (ID131577).</title>
        <authorList>
            <person name="Pukall R."/>
            <person name="Lapidus A."/>
            <person name="Glavina Del Rio T."/>
            <person name="Copeland A."/>
            <person name="Tice H."/>
            <person name="Cheng J.-F."/>
            <person name="Lucas S."/>
            <person name="Chen F."/>
            <person name="Nolan M."/>
            <person name="Bruce D."/>
            <person name="Goodwin L."/>
            <person name="Pitluck S."/>
            <person name="Mavromatis K."/>
            <person name="Ivanova N."/>
            <person name="Ovchinnikova G."/>
            <person name="Pati A."/>
            <person name="Chen A."/>
            <person name="Palaniappan K."/>
            <person name="Land M."/>
            <person name="Hauser L."/>
            <person name="Chang Y.-J."/>
            <person name="Jeffries C.D."/>
            <person name="Chain P."/>
            <person name="Meincke L."/>
            <person name="Sims D."/>
            <person name="Brettin T."/>
            <person name="Detter J.C."/>
            <person name="Rohde M."/>
            <person name="Goeker M."/>
            <person name="Bristow J."/>
            <person name="Eisen J.A."/>
            <person name="Markowitz V."/>
            <person name="Kyrpides N.C."/>
            <person name="Klenk H.-P."/>
            <person name="Hugenholtz P."/>
        </authorList>
    </citation>
    <scope>NUCLEOTIDE SEQUENCE [LARGE SCALE GENOMIC DNA]</scope>
    <source>
        <strain evidence="7">DSM 14684 / CIP 108061 / JCM 11494 / NBRC 100937 / ID131577</strain>
    </source>
</reference>
<feature type="domain" description="Aminotransferase class V" evidence="5">
    <location>
        <begin position="20"/>
        <end position="382"/>
    </location>
</feature>
<name>D3F9D3_CONWI</name>